<proteinExistence type="predicted"/>
<evidence type="ECO:0000256" key="2">
    <source>
        <dbReference type="SAM" id="SignalP"/>
    </source>
</evidence>
<feature type="compositionally biased region" description="Basic and acidic residues" evidence="1">
    <location>
        <begin position="147"/>
        <end position="184"/>
    </location>
</feature>
<evidence type="ECO:0000313" key="4">
    <source>
        <dbReference type="Proteomes" id="UP001175227"/>
    </source>
</evidence>
<feature type="region of interest" description="Disordered" evidence="1">
    <location>
        <begin position="52"/>
        <end position="95"/>
    </location>
</feature>
<feature type="region of interest" description="Disordered" evidence="1">
    <location>
        <begin position="371"/>
        <end position="395"/>
    </location>
</feature>
<protein>
    <submittedName>
        <fullName evidence="3">Uncharacterized protein</fullName>
    </submittedName>
</protein>
<feature type="region of interest" description="Disordered" evidence="1">
    <location>
        <begin position="107"/>
        <end position="131"/>
    </location>
</feature>
<feature type="compositionally biased region" description="Acidic residues" evidence="1">
    <location>
        <begin position="379"/>
        <end position="390"/>
    </location>
</feature>
<feature type="region of interest" description="Disordered" evidence="1">
    <location>
        <begin position="318"/>
        <end position="350"/>
    </location>
</feature>
<feature type="region of interest" description="Disordered" evidence="1">
    <location>
        <begin position="455"/>
        <end position="514"/>
    </location>
</feature>
<feature type="compositionally biased region" description="Basic residues" evidence="1">
    <location>
        <begin position="73"/>
        <end position="87"/>
    </location>
</feature>
<dbReference type="Proteomes" id="UP001175227">
    <property type="component" value="Unassembled WGS sequence"/>
</dbReference>
<feature type="compositionally biased region" description="Basic and acidic residues" evidence="1">
    <location>
        <begin position="112"/>
        <end position="122"/>
    </location>
</feature>
<feature type="signal peptide" evidence="2">
    <location>
        <begin position="1"/>
        <end position="29"/>
    </location>
</feature>
<accession>A0AA39PT68</accession>
<feature type="compositionally biased region" description="Acidic residues" evidence="1">
    <location>
        <begin position="339"/>
        <end position="350"/>
    </location>
</feature>
<evidence type="ECO:0000313" key="3">
    <source>
        <dbReference type="EMBL" id="KAK0489321.1"/>
    </source>
</evidence>
<feature type="region of interest" description="Disordered" evidence="1">
    <location>
        <begin position="144"/>
        <end position="216"/>
    </location>
</feature>
<comment type="caution">
    <text evidence="3">The sequence shown here is derived from an EMBL/GenBank/DDBJ whole genome shotgun (WGS) entry which is preliminary data.</text>
</comment>
<evidence type="ECO:0000256" key="1">
    <source>
        <dbReference type="SAM" id="MobiDB-lite"/>
    </source>
</evidence>
<dbReference type="EMBL" id="JAUEPR010000002">
    <property type="protein sequence ID" value="KAK0489321.1"/>
    <property type="molecule type" value="Genomic_DNA"/>
</dbReference>
<gene>
    <name evidence="3" type="ORF">IW261DRAFT_408154</name>
</gene>
<organism evidence="3 4">
    <name type="scientific">Armillaria novae-zelandiae</name>
    <dbReference type="NCBI Taxonomy" id="153914"/>
    <lineage>
        <taxon>Eukaryota</taxon>
        <taxon>Fungi</taxon>
        <taxon>Dikarya</taxon>
        <taxon>Basidiomycota</taxon>
        <taxon>Agaricomycotina</taxon>
        <taxon>Agaricomycetes</taxon>
        <taxon>Agaricomycetidae</taxon>
        <taxon>Agaricales</taxon>
        <taxon>Marasmiineae</taxon>
        <taxon>Physalacriaceae</taxon>
        <taxon>Armillaria</taxon>
    </lineage>
</organism>
<dbReference type="AlphaFoldDB" id="A0AA39PT68"/>
<keyword evidence="2" id="KW-0732">Signal</keyword>
<feature type="chain" id="PRO_5041385705" evidence="2">
    <location>
        <begin position="30"/>
        <end position="514"/>
    </location>
</feature>
<sequence>MVFVTARFAVLALFVSLAAISQNPLSVDAAAIPRSDVTNTTPAVREKVSVVKLPHHPSEAVSQKGKKKEDGKKKGKTQKHEKGHKTRFASPDEEPVTQAYFDLDGTSTHVTGGRDHHSEHARAHGGHGSHRTVIVDRKSNHARFHRRSPDHDHDHDHVHEHDHDHDHDHDHEHEHDHDHHRRFESASGNSFVVSPVPNGHSRRSPQEFTEGNAPEGTIDLVSCGKKIAQLWVNETTEDWKAEPSSKNQTTMYLVETGDNGAYKNVQLQLPFTDPKEAKRLAYCLTYCTGQPEEELYVSPCEPTPDACSQTFLYNGTDRSILPMNPGSSTTSGSSAETADVGDSEEDDGDEAYSTAIERRNETSTNVTMVFVPSGPVANDTEDASAEDDSDVSTVTVTETRTATVTATVTGDSTAVTTPTSVDSSSVPSVTSSSLKVEVYAPNAVAGSGSASSLEAASSTMDAPPSTSTDPVQVSSDSPISSAVSSTTSSTATVAARSQVTAASTEPYKWRFARK</sequence>
<keyword evidence="4" id="KW-1185">Reference proteome</keyword>
<name>A0AA39PT68_9AGAR</name>
<reference evidence="3" key="1">
    <citation type="submission" date="2023-06" db="EMBL/GenBank/DDBJ databases">
        <authorList>
            <consortium name="Lawrence Berkeley National Laboratory"/>
            <person name="Ahrendt S."/>
            <person name="Sahu N."/>
            <person name="Indic B."/>
            <person name="Wong-Bajracharya J."/>
            <person name="Merenyi Z."/>
            <person name="Ke H.-M."/>
            <person name="Monk M."/>
            <person name="Kocsube S."/>
            <person name="Drula E."/>
            <person name="Lipzen A."/>
            <person name="Balint B."/>
            <person name="Henrissat B."/>
            <person name="Andreopoulos B."/>
            <person name="Martin F.M."/>
            <person name="Harder C.B."/>
            <person name="Rigling D."/>
            <person name="Ford K.L."/>
            <person name="Foster G.D."/>
            <person name="Pangilinan J."/>
            <person name="Papanicolaou A."/>
            <person name="Barry K."/>
            <person name="LaButti K."/>
            <person name="Viragh M."/>
            <person name="Koriabine M."/>
            <person name="Yan M."/>
            <person name="Riley R."/>
            <person name="Champramary S."/>
            <person name="Plett K.L."/>
            <person name="Tsai I.J."/>
            <person name="Slot J."/>
            <person name="Sipos G."/>
            <person name="Plett J."/>
            <person name="Nagy L.G."/>
            <person name="Grigoriev I.V."/>
        </authorList>
    </citation>
    <scope>NUCLEOTIDE SEQUENCE</scope>
    <source>
        <strain evidence="3">ICMP 16352</strain>
    </source>
</reference>
<feature type="compositionally biased region" description="Low complexity" evidence="1">
    <location>
        <begin position="473"/>
        <end position="504"/>
    </location>
</feature>